<protein>
    <submittedName>
        <fullName evidence="1">Uncharacterized protein</fullName>
    </submittedName>
</protein>
<gene>
    <name evidence="1" type="ORF">AVEN_129063_1</name>
</gene>
<proteinExistence type="predicted"/>
<dbReference type="EMBL" id="BGPR01030374">
    <property type="protein sequence ID" value="GBO02857.1"/>
    <property type="molecule type" value="Genomic_DNA"/>
</dbReference>
<evidence type="ECO:0000313" key="2">
    <source>
        <dbReference type="Proteomes" id="UP000499080"/>
    </source>
</evidence>
<keyword evidence="2" id="KW-1185">Reference proteome</keyword>
<accession>A0A4Y2TTY4</accession>
<dbReference type="Proteomes" id="UP000499080">
    <property type="component" value="Unassembled WGS sequence"/>
</dbReference>
<organism evidence="1 2">
    <name type="scientific">Araneus ventricosus</name>
    <name type="common">Orbweaver spider</name>
    <name type="synonym">Epeira ventricosa</name>
    <dbReference type="NCBI Taxonomy" id="182803"/>
    <lineage>
        <taxon>Eukaryota</taxon>
        <taxon>Metazoa</taxon>
        <taxon>Ecdysozoa</taxon>
        <taxon>Arthropoda</taxon>
        <taxon>Chelicerata</taxon>
        <taxon>Arachnida</taxon>
        <taxon>Araneae</taxon>
        <taxon>Araneomorphae</taxon>
        <taxon>Entelegynae</taxon>
        <taxon>Araneoidea</taxon>
        <taxon>Araneidae</taxon>
        <taxon>Araneus</taxon>
    </lineage>
</organism>
<dbReference type="AlphaFoldDB" id="A0A4Y2TTY4"/>
<comment type="caution">
    <text evidence="1">The sequence shown here is derived from an EMBL/GenBank/DDBJ whole genome shotgun (WGS) entry which is preliminary data.</text>
</comment>
<reference evidence="1 2" key="1">
    <citation type="journal article" date="2019" name="Sci. Rep.">
        <title>Orb-weaving spider Araneus ventricosus genome elucidates the spidroin gene catalogue.</title>
        <authorList>
            <person name="Kono N."/>
            <person name="Nakamura H."/>
            <person name="Ohtoshi R."/>
            <person name="Moran D.A.P."/>
            <person name="Shinohara A."/>
            <person name="Yoshida Y."/>
            <person name="Fujiwara M."/>
            <person name="Mori M."/>
            <person name="Tomita M."/>
            <person name="Arakawa K."/>
        </authorList>
    </citation>
    <scope>NUCLEOTIDE SEQUENCE [LARGE SCALE GENOMIC DNA]</scope>
</reference>
<name>A0A4Y2TTY4_ARAVE</name>
<evidence type="ECO:0000313" key="1">
    <source>
        <dbReference type="EMBL" id="GBO02857.1"/>
    </source>
</evidence>
<sequence length="75" mass="8207">MTIENALVSDSQDTQSPTQFYRTELLRRQKPGESSLVAASRRCGAIFNEPGLTPSAPWGCPGTAQQPSTCRCHLR</sequence>